<proteinExistence type="predicted"/>
<name>A0ACA9PYI2_9GLOM</name>
<gene>
    <name evidence="1" type="ORF">RPERSI_LOCUS11950</name>
</gene>
<dbReference type="Proteomes" id="UP000789920">
    <property type="component" value="Unassembled WGS sequence"/>
</dbReference>
<reference evidence="1" key="1">
    <citation type="submission" date="2021-06" db="EMBL/GenBank/DDBJ databases">
        <authorList>
            <person name="Kallberg Y."/>
            <person name="Tangrot J."/>
            <person name="Rosling A."/>
        </authorList>
    </citation>
    <scope>NUCLEOTIDE SEQUENCE</scope>
    <source>
        <strain evidence="1">MA461A</strain>
    </source>
</reference>
<organism evidence="1 2">
    <name type="scientific">Racocetra persica</name>
    <dbReference type="NCBI Taxonomy" id="160502"/>
    <lineage>
        <taxon>Eukaryota</taxon>
        <taxon>Fungi</taxon>
        <taxon>Fungi incertae sedis</taxon>
        <taxon>Mucoromycota</taxon>
        <taxon>Glomeromycotina</taxon>
        <taxon>Glomeromycetes</taxon>
        <taxon>Diversisporales</taxon>
        <taxon>Gigasporaceae</taxon>
        <taxon>Racocetra</taxon>
    </lineage>
</organism>
<evidence type="ECO:0000313" key="1">
    <source>
        <dbReference type="EMBL" id="CAG8728737.1"/>
    </source>
</evidence>
<dbReference type="EMBL" id="CAJVQC010025076">
    <property type="protein sequence ID" value="CAG8728737.1"/>
    <property type="molecule type" value="Genomic_DNA"/>
</dbReference>
<comment type="caution">
    <text evidence="1">The sequence shown here is derived from an EMBL/GenBank/DDBJ whole genome shotgun (WGS) entry which is preliminary data.</text>
</comment>
<keyword evidence="2" id="KW-1185">Reference proteome</keyword>
<sequence>MNDHVEAVIANNVNSNDTPASEITNVTSNSDDISEQDEKCQEISVTNRDDRQKNFLDPVIETKEYLSQERSGSESQNYNIYVFEESDEIELTKSQCIEQGLTKELLSSNVIVLPASSKITEHQSFQITTQSLICLFQNAIRARHEEILSWYYYSDSFENK</sequence>
<feature type="non-terminal residue" evidence="1">
    <location>
        <position position="160"/>
    </location>
</feature>
<accession>A0ACA9PYI2</accession>
<evidence type="ECO:0000313" key="2">
    <source>
        <dbReference type="Proteomes" id="UP000789920"/>
    </source>
</evidence>
<protein>
    <submittedName>
        <fullName evidence="1">21354_t:CDS:1</fullName>
    </submittedName>
</protein>